<dbReference type="PANTHER" id="PTHR36848:SF2">
    <property type="entry name" value="SECRETED PROTEIN"/>
    <property type="match status" value="1"/>
</dbReference>
<dbReference type="InterPro" id="IPR011658">
    <property type="entry name" value="PA14_dom"/>
</dbReference>
<dbReference type="EMBL" id="UOGD01000154">
    <property type="protein sequence ID" value="VAX19915.1"/>
    <property type="molecule type" value="Genomic_DNA"/>
</dbReference>
<protein>
    <recommendedName>
        <fullName evidence="1">PA14 domain-containing protein</fullName>
    </recommendedName>
</protein>
<feature type="domain" description="PA14" evidence="1">
    <location>
        <begin position="767"/>
        <end position="853"/>
    </location>
</feature>
<evidence type="ECO:0000259" key="1">
    <source>
        <dbReference type="PROSITE" id="PS51820"/>
    </source>
</evidence>
<feature type="non-terminal residue" evidence="2">
    <location>
        <position position="1"/>
    </location>
</feature>
<sequence>NVRSVKELSSAANQMGRTRKLSETYGAGGWDLRFADMKRIGDWEYVLGVNFLNQHLSYMTLEGARKRDHPQSFSYHEPWWKYYNILGDYFARLSLALSSGKQINRILVFEPTSTAWLYFSEIDPNKKYGELGPMFQKFVLGLEQYQIEYDLASENIVKDNGQIKKDKFIVGERAYDVIVFPPSFENLDKPTYELLKKYLENGGKILSFVNVPGYIDGSASNELKSFVKKYPTQWIKVNSLSDQQALDLLGSKEIRFHKPEKIKGKLFHHRRDLNDGQVLFLVNTSSNEWSSGLLEIEGKSVNELDLISGEIKQFHSNAKGNSLNISFDLPPTGSLLLLVSNSPSKVLKDEATAKIKIIKSSGDLKITKNKPNVLTLDYVDLKLGDTVEKDIYFFQAANTIFKYYGFEGDPWNSAVQYNTSITDRNNFPDNSGFEASYSFNVAEGVDKKSLLAVIEHPELWKILINGKTVDPSSKDYWLDRKFGVYDIGKSVISGINSIKIIASPMTVYSELEPIYIIGDFSLEPQTKGWKLVPVIPIKLGSWKEQGLPFYSEAVSYSKTYEIETKNKRFVVKLTDWYGSVAEVKVNGKSAGVIAWEPYELDITDQIKKGRNEITVVISGTLKNLLGPHHIGRVRGTAWPASFESAQKNMPPGNDYDFVDYGLFKDFVLIESDGPPQKVYWKIEYVAMPEFGSMDTISFNSPVTVTLSAPTDSAEIRYTLDSSEPNRSSNLYTSPIVLEQSTLIKVRSFKEGMIESPVVHRNFYIIDKDKNGLDFRYFEGNWQELPDFKLSTEIRKGHVYDFDLGGIEKRPAHFAVEFIGYLKIEQPGEYNFYTISNDGSRLFIDNVEVVNNDG</sequence>
<organism evidence="2">
    <name type="scientific">hydrothermal vent metagenome</name>
    <dbReference type="NCBI Taxonomy" id="652676"/>
    <lineage>
        <taxon>unclassified sequences</taxon>
        <taxon>metagenomes</taxon>
        <taxon>ecological metagenomes</taxon>
    </lineage>
</organism>
<dbReference type="SUPFAM" id="SSF49785">
    <property type="entry name" value="Galactose-binding domain-like"/>
    <property type="match status" value="1"/>
</dbReference>
<dbReference type="AlphaFoldDB" id="A0A3B1CM16"/>
<dbReference type="InterPro" id="IPR008979">
    <property type="entry name" value="Galactose-bd-like_sf"/>
</dbReference>
<gene>
    <name evidence="2" type="ORF">MNBD_IGNAVI01-1523</name>
</gene>
<evidence type="ECO:0000313" key="2">
    <source>
        <dbReference type="EMBL" id="VAX19915.1"/>
    </source>
</evidence>
<dbReference type="InterPro" id="IPR037524">
    <property type="entry name" value="PA14/GLEYA"/>
</dbReference>
<dbReference type="PROSITE" id="PS51820">
    <property type="entry name" value="PA14"/>
    <property type="match status" value="1"/>
</dbReference>
<accession>A0A3B1CM16</accession>
<dbReference type="Gene3D" id="3.90.182.10">
    <property type="entry name" value="Toxin - Anthrax Protective Antigen,domain 1"/>
    <property type="match status" value="1"/>
</dbReference>
<dbReference type="Pfam" id="PF07691">
    <property type="entry name" value="PA14"/>
    <property type="match status" value="1"/>
</dbReference>
<name>A0A3B1CM16_9ZZZZ</name>
<reference evidence="2" key="1">
    <citation type="submission" date="2018-06" db="EMBL/GenBank/DDBJ databases">
        <authorList>
            <person name="Zhirakovskaya E."/>
        </authorList>
    </citation>
    <scope>NUCLEOTIDE SEQUENCE</scope>
</reference>
<dbReference type="Gene3D" id="2.60.120.260">
    <property type="entry name" value="Galactose-binding domain-like"/>
    <property type="match status" value="1"/>
</dbReference>
<dbReference type="InterPro" id="IPR053161">
    <property type="entry name" value="Ulvan_degrading_GH"/>
</dbReference>
<dbReference type="InterPro" id="IPR059177">
    <property type="entry name" value="GH29D-like_dom"/>
</dbReference>
<proteinExistence type="predicted"/>
<feature type="non-terminal residue" evidence="2">
    <location>
        <position position="853"/>
    </location>
</feature>
<dbReference type="SUPFAM" id="SSF56988">
    <property type="entry name" value="Anthrax protective antigen"/>
    <property type="match status" value="1"/>
</dbReference>
<dbReference type="PANTHER" id="PTHR36848">
    <property type="entry name" value="DNA-BINDING PROTEIN (PUTATIVE SECRETED PROTEIN)-RELATED"/>
    <property type="match status" value="1"/>
</dbReference>
<dbReference type="Pfam" id="PF13290">
    <property type="entry name" value="CHB_HEX_C_1"/>
    <property type="match status" value="1"/>
</dbReference>